<dbReference type="InterPro" id="IPR016181">
    <property type="entry name" value="Acyl_CoA_acyltransferase"/>
</dbReference>
<dbReference type="Pfam" id="PF00583">
    <property type="entry name" value="Acetyltransf_1"/>
    <property type="match status" value="1"/>
</dbReference>
<keyword evidence="3" id="KW-0012">Acyltransferase</keyword>
<keyword evidence="4" id="KW-1185">Reference proteome</keyword>
<feature type="compositionally biased region" description="Low complexity" evidence="1">
    <location>
        <begin position="192"/>
        <end position="213"/>
    </location>
</feature>
<dbReference type="Proteomes" id="UP001589610">
    <property type="component" value="Unassembled WGS sequence"/>
</dbReference>
<sequence length="213" mass="23260">MDVTTWYLEQTSRSDLLPAKPPSVEVDVVRAELPSPEFSRFLTTAVGGDWHWTNKLPWTWDEWADWLAGGVETWVAYHRGTPAGFVELDPQDGGAVEITSFGLLAWAIGRGIGGHLLEIGAARAWDLAERQPEREPTRRVWLHTCSLDSPVALANYRARGFRVYDTKVNAPGDEYEGETPGPWPGAGPRTRALPGAPAVPGTPAVPGASPERP</sequence>
<evidence type="ECO:0000313" key="4">
    <source>
        <dbReference type="Proteomes" id="UP001589610"/>
    </source>
</evidence>
<dbReference type="RefSeq" id="WP_344747914.1">
    <property type="nucleotide sequence ID" value="NZ_BAAAWW010000139.1"/>
</dbReference>
<dbReference type="EC" id="2.3.1.-" evidence="3"/>
<feature type="domain" description="N-acetyltransferase" evidence="2">
    <location>
        <begin position="36"/>
        <end position="182"/>
    </location>
</feature>
<dbReference type="GO" id="GO:0016746">
    <property type="term" value="F:acyltransferase activity"/>
    <property type="evidence" value="ECO:0007669"/>
    <property type="project" value="UniProtKB-KW"/>
</dbReference>
<keyword evidence="3" id="KW-0808">Transferase</keyword>
<name>A0ABV5TQT9_9ACTN</name>
<accession>A0ABV5TQT9</accession>
<dbReference type="SUPFAM" id="SSF55729">
    <property type="entry name" value="Acyl-CoA N-acyltransferases (Nat)"/>
    <property type="match status" value="1"/>
</dbReference>
<comment type="caution">
    <text evidence="3">The sequence shown here is derived from an EMBL/GenBank/DDBJ whole genome shotgun (WGS) entry which is preliminary data.</text>
</comment>
<dbReference type="Gene3D" id="3.40.630.30">
    <property type="match status" value="1"/>
</dbReference>
<gene>
    <name evidence="3" type="ORF">ACFFRH_38915</name>
</gene>
<feature type="region of interest" description="Disordered" evidence="1">
    <location>
        <begin position="170"/>
        <end position="213"/>
    </location>
</feature>
<evidence type="ECO:0000313" key="3">
    <source>
        <dbReference type="EMBL" id="MFB9681487.1"/>
    </source>
</evidence>
<evidence type="ECO:0000259" key="2">
    <source>
        <dbReference type="PROSITE" id="PS51186"/>
    </source>
</evidence>
<organism evidence="3 4">
    <name type="scientific">Streptosporangium vulgare</name>
    <dbReference type="NCBI Taxonomy" id="46190"/>
    <lineage>
        <taxon>Bacteria</taxon>
        <taxon>Bacillati</taxon>
        <taxon>Actinomycetota</taxon>
        <taxon>Actinomycetes</taxon>
        <taxon>Streptosporangiales</taxon>
        <taxon>Streptosporangiaceae</taxon>
        <taxon>Streptosporangium</taxon>
    </lineage>
</organism>
<evidence type="ECO:0000256" key="1">
    <source>
        <dbReference type="SAM" id="MobiDB-lite"/>
    </source>
</evidence>
<dbReference type="InterPro" id="IPR000182">
    <property type="entry name" value="GNAT_dom"/>
</dbReference>
<proteinExistence type="predicted"/>
<reference evidence="3 4" key="1">
    <citation type="submission" date="2024-09" db="EMBL/GenBank/DDBJ databases">
        <authorList>
            <person name="Sun Q."/>
            <person name="Mori K."/>
        </authorList>
    </citation>
    <scope>NUCLEOTIDE SEQUENCE [LARGE SCALE GENOMIC DNA]</scope>
    <source>
        <strain evidence="3 4">JCM 3028</strain>
    </source>
</reference>
<dbReference type="CDD" id="cd04301">
    <property type="entry name" value="NAT_SF"/>
    <property type="match status" value="1"/>
</dbReference>
<dbReference type="EMBL" id="JBHMBS010000034">
    <property type="protein sequence ID" value="MFB9681487.1"/>
    <property type="molecule type" value="Genomic_DNA"/>
</dbReference>
<protein>
    <submittedName>
        <fullName evidence="3">GNAT family N-acetyltransferase</fullName>
        <ecNumber evidence="3">2.3.1.-</ecNumber>
    </submittedName>
</protein>
<dbReference type="PROSITE" id="PS51186">
    <property type="entry name" value="GNAT"/>
    <property type="match status" value="1"/>
</dbReference>